<protein>
    <submittedName>
        <fullName evidence="1">Anaerobic ribonucleoside-triphosphate reductase</fullName>
        <ecNumber evidence="1">1.1.98.6</ecNumber>
    </submittedName>
</protein>
<dbReference type="Proteomes" id="UP001281447">
    <property type="component" value="Unassembled WGS sequence"/>
</dbReference>
<dbReference type="Gene3D" id="3.20.70.20">
    <property type="match status" value="1"/>
</dbReference>
<dbReference type="SUPFAM" id="SSF51998">
    <property type="entry name" value="PFL-like glycyl radical enzymes"/>
    <property type="match status" value="1"/>
</dbReference>
<evidence type="ECO:0000313" key="1">
    <source>
        <dbReference type="EMBL" id="MDY0395098.1"/>
    </source>
</evidence>
<dbReference type="PANTHER" id="PTHR21075:SF0">
    <property type="entry name" value="ANAEROBIC RIBONUCLEOSIDE-TRIPHOSPHATE REDUCTASE"/>
    <property type="match status" value="1"/>
</dbReference>
<dbReference type="EMBL" id="JAWDIP010000003">
    <property type="protein sequence ID" value="MDY0395098.1"/>
    <property type="molecule type" value="Genomic_DNA"/>
</dbReference>
<dbReference type="EC" id="1.1.98.6" evidence="1"/>
<dbReference type="PANTHER" id="PTHR21075">
    <property type="entry name" value="ANAEROBIC RIBONUCLEOSIDE-TRIPHOSPHATE REDUCTASE"/>
    <property type="match status" value="1"/>
</dbReference>
<comment type="caution">
    <text evidence="1">The sequence shown here is derived from an EMBL/GenBank/DDBJ whole genome shotgun (WGS) entry which is preliminary data.</text>
</comment>
<proteinExistence type="predicted"/>
<dbReference type="InterPro" id="IPR012833">
    <property type="entry name" value="NrdD"/>
</dbReference>
<accession>A0ABU5C8D1</accession>
<organism evidence="1 2">
    <name type="scientific">Tigheibacillus halophilus</name>
    <dbReference type="NCBI Taxonomy" id="361280"/>
    <lineage>
        <taxon>Bacteria</taxon>
        <taxon>Bacillati</taxon>
        <taxon>Bacillota</taxon>
        <taxon>Bacilli</taxon>
        <taxon>Bacillales</taxon>
        <taxon>Bacillaceae</taxon>
        <taxon>Tigheibacillus</taxon>
    </lineage>
</organism>
<dbReference type="Pfam" id="PF13597">
    <property type="entry name" value="NRDD"/>
    <property type="match status" value="1"/>
</dbReference>
<reference evidence="1 2" key="1">
    <citation type="submission" date="2023-10" db="EMBL/GenBank/DDBJ databases">
        <title>Virgibacillus halophilus 5B73C genome.</title>
        <authorList>
            <person name="Miliotis G."/>
            <person name="Sengupta P."/>
            <person name="Hameed A."/>
            <person name="Chuvochina M."/>
            <person name="Mcdonagh F."/>
            <person name="Simpson A.C."/>
            <person name="Singh N.K."/>
            <person name="Rekha P.D."/>
            <person name="Raman K."/>
            <person name="Hugenholtz P."/>
            <person name="Venkateswaran K."/>
        </authorList>
    </citation>
    <scope>NUCLEOTIDE SEQUENCE [LARGE SCALE GENOMIC DNA]</scope>
    <source>
        <strain evidence="1 2">5B73C</strain>
    </source>
</reference>
<gene>
    <name evidence="1" type="primary">nrdD</name>
    <name evidence="1" type="ORF">RWE15_12540</name>
</gene>
<sequence length="212" mass="23965">MFESTRQIIQKFTSDTNDKQADYLKHENSNYVYSLPLLRHNLHNYAEEEFLFSQILPPKIKELYDEGVIYVHDKQLAPYCVSISCMDIAAKGIPSLAKNMISSKPTKHLTTLVRHFSNVVTLISQQVSGAVMLAQLTTVAASYLQDEENHGVTYQDAELQQLFQSLVWELNMPLRSGAQSSFSNITLEFGRPSAEIKEEYVVIGGRDPYAAI</sequence>
<keyword evidence="2" id="KW-1185">Reference proteome</keyword>
<keyword evidence="1" id="KW-0560">Oxidoreductase</keyword>
<dbReference type="GO" id="GO:0016491">
    <property type="term" value="F:oxidoreductase activity"/>
    <property type="evidence" value="ECO:0007669"/>
    <property type="project" value="UniProtKB-KW"/>
</dbReference>
<name>A0ABU5C8D1_9BACI</name>
<evidence type="ECO:0000313" key="2">
    <source>
        <dbReference type="Proteomes" id="UP001281447"/>
    </source>
</evidence>